<organism evidence="12 13">
    <name type="scientific">Ornithinimicrobium kibberense</name>
    <dbReference type="NCBI Taxonomy" id="282060"/>
    <lineage>
        <taxon>Bacteria</taxon>
        <taxon>Bacillati</taxon>
        <taxon>Actinomycetota</taxon>
        <taxon>Actinomycetes</taxon>
        <taxon>Micrococcales</taxon>
        <taxon>Ornithinimicrobiaceae</taxon>
        <taxon>Ornithinimicrobium</taxon>
    </lineage>
</organism>
<evidence type="ECO:0000256" key="9">
    <source>
        <dbReference type="ARBA" id="ARBA00038592"/>
    </source>
</evidence>
<dbReference type="PANTHER" id="PTHR34353:SF2">
    <property type="entry name" value="CRISPR-ASSOCIATED ENDONUCLEASE CAS1 1"/>
    <property type="match status" value="1"/>
</dbReference>
<dbReference type="Proteomes" id="UP001589613">
    <property type="component" value="Unassembled WGS sequence"/>
</dbReference>
<dbReference type="RefSeq" id="WP_181409641.1">
    <property type="nucleotide sequence ID" value="NZ_JBHMAX010000036.1"/>
</dbReference>
<dbReference type="InterPro" id="IPR043502">
    <property type="entry name" value="DNA/RNA_pol_sf"/>
</dbReference>
<evidence type="ECO:0000256" key="7">
    <source>
        <dbReference type="ARBA" id="ARBA00023125"/>
    </source>
</evidence>
<accession>A0ABV5V6L6</accession>
<dbReference type="CDD" id="cd09634">
    <property type="entry name" value="Cas1_I-II-III"/>
    <property type="match status" value="1"/>
</dbReference>
<dbReference type="SUPFAM" id="SSF56672">
    <property type="entry name" value="DNA/RNA polymerases"/>
    <property type="match status" value="1"/>
</dbReference>
<dbReference type="EC" id="3.1.-.-" evidence="10"/>
<feature type="binding site" evidence="10">
    <location>
        <position position="447"/>
    </location>
    <ligand>
        <name>Mn(2+)</name>
        <dbReference type="ChEBI" id="CHEBI:29035"/>
    </ligand>
</feature>
<protein>
    <recommendedName>
        <fullName evidence="10">CRISPR-associated endonuclease Cas1</fullName>
        <ecNumber evidence="10">3.1.-.-</ecNumber>
    </recommendedName>
</protein>
<keyword evidence="3 10" id="KW-0255">Endonuclease</keyword>
<keyword evidence="4 10" id="KW-0378">Hydrolase</keyword>
<gene>
    <name evidence="10 12" type="primary">cas1</name>
    <name evidence="12" type="ORF">ACFFN0_15485</name>
</gene>
<reference evidence="12 13" key="1">
    <citation type="submission" date="2024-09" db="EMBL/GenBank/DDBJ databases">
        <authorList>
            <person name="Sun Q."/>
            <person name="Mori K."/>
        </authorList>
    </citation>
    <scope>NUCLEOTIDE SEQUENCE [LARGE SCALE GENOMIC DNA]</scope>
    <source>
        <strain evidence="12 13">JCM 12763</strain>
    </source>
</reference>
<evidence type="ECO:0000256" key="1">
    <source>
        <dbReference type="ARBA" id="ARBA00022722"/>
    </source>
</evidence>
<dbReference type="InterPro" id="IPR000477">
    <property type="entry name" value="RT_dom"/>
</dbReference>
<keyword evidence="1 10" id="KW-0540">Nuclease</keyword>
<dbReference type="PANTHER" id="PTHR34353">
    <property type="entry name" value="CRISPR-ASSOCIATED ENDONUCLEASE CAS1 1"/>
    <property type="match status" value="1"/>
</dbReference>
<evidence type="ECO:0000259" key="11">
    <source>
        <dbReference type="PROSITE" id="PS50878"/>
    </source>
</evidence>
<keyword evidence="6 10" id="KW-0051">Antiviral defense</keyword>
<feature type="binding site" evidence="10">
    <location>
        <position position="512"/>
    </location>
    <ligand>
        <name>Mn(2+)</name>
        <dbReference type="ChEBI" id="CHEBI:29035"/>
    </ligand>
</feature>
<evidence type="ECO:0000256" key="8">
    <source>
        <dbReference type="ARBA" id="ARBA00023211"/>
    </source>
</evidence>
<dbReference type="CDD" id="cd01651">
    <property type="entry name" value="RT_G2_intron"/>
    <property type="match status" value="1"/>
</dbReference>
<keyword evidence="2 10" id="KW-0479">Metal-binding</keyword>
<dbReference type="Pfam" id="PF00078">
    <property type="entry name" value="RVT_1"/>
    <property type="match status" value="1"/>
</dbReference>
<comment type="caution">
    <text evidence="12">The sequence shown here is derived from an EMBL/GenBank/DDBJ whole genome shotgun (WGS) entry which is preliminary data.</text>
</comment>
<dbReference type="EMBL" id="JBHMAX010000036">
    <property type="protein sequence ID" value="MFB9733451.1"/>
    <property type="molecule type" value="Genomic_DNA"/>
</dbReference>
<dbReference type="HAMAP" id="MF_01470">
    <property type="entry name" value="Cas1"/>
    <property type="match status" value="1"/>
</dbReference>
<dbReference type="PROSITE" id="PS50878">
    <property type="entry name" value="RT_POL"/>
    <property type="match status" value="1"/>
</dbReference>
<evidence type="ECO:0000256" key="2">
    <source>
        <dbReference type="ARBA" id="ARBA00022723"/>
    </source>
</evidence>
<keyword evidence="5 10" id="KW-0460">Magnesium</keyword>
<feature type="domain" description="Reverse transcriptase" evidence="11">
    <location>
        <begin position="1"/>
        <end position="272"/>
    </location>
</feature>
<dbReference type="Pfam" id="PF01867">
    <property type="entry name" value="Cas_Cas1"/>
    <property type="match status" value="1"/>
</dbReference>
<evidence type="ECO:0000313" key="12">
    <source>
        <dbReference type="EMBL" id="MFB9733451.1"/>
    </source>
</evidence>
<proteinExistence type="inferred from homology"/>
<evidence type="ECO:0000256" key="6">
    <source>
        <dbReference type="ARBA" id="ARBA00023118"/>
    </source>
</evidence>
<name>A0ABV5V6L6_9MICO</name>
<dbReference type="GO" id="GO:0004519">
    <property type="term" value="F:endonuclease activity"/>
    <property type="evidence" value="ECO:0007669"/>
    <property type="project" value="UniProtKB-KW"/>
</dbReference>
<feature type="binding site" evidence="10">
    <location>
        <position position="527"/>
    </location>
    <ligand>
        <name>Mn(2+)</name>
        <dbReference type="ChEBI" id="CHEBI:29035"/>
    </ligand>
</feature>
<comment type="similarity">
    <text evidence="10">Belongs to the CRISPR-associated endonuclease Cas1 family.</text>
</comment>
<dbReference type="Gene3D" id="1.20.120.920">
    <property type="entry name" value="CRISPR-associated endonuclease Cas1, C-terminal domain"/>
    <property type="match status" value="1"/>
</dbReference>
<evidence type="ECO:0000256" key="5">
    <source>
        <dbReference type="ARBA" id="ARBA00022842"/>
    </source>
</evidence>
<dbReference type="Gene3D" id="3.100.10.20">
    <property type="entry name" value="CRISPR-associated endonuclease Cas1, N-terminal domain"/>
    <property type="match status" value="1"/>
</dbReference>
<dbReference type="InterPro" id="IPR050646">
    <property type="entry name" value="Cas1"/>
</dbReference>
<dbReference type="InterPro" id="IPR042211">
    <property type="entry name" value="CRISPR-assoc_Cas1_N"/>
</dbReference>
<keyword evidence="8 10" id="KW-0464">Manganese</keyword>
<dbReference type="InterPro" id="IPR042206">
    <property type="entry name" value="CRISPR-assoc_Cas1_C"/>
</dbReference>
<sequence length="622" mass="67571">MGLLADRAFSERALREAWAAVVKRDGEDGQLTRGTTRFAEHLDEQLIRLQADLAWGAYRPADLVEVRLEDHDRTLQVPTIRDRVVERALHDVLVPIVDPVLGPASYAYRPGLGVADAVQELARHRDEGFRWVALTDIDDCFPSSPVAVSRRRLGALVDDGQLLDVVDLLLDRKVQRPGGGRGVVRGLAQGCALSPLLSNLILVEVDQAVLAAGFSVVRYADNVAIAVSDRGEGMEALRHTSRALERMGMKLGSEDTAIMSFEEGFSFLGEDFGLRYPPVLSEAGVEEPEHKVVYVATQGARVRVAAGRLLVESAQDVDLLSVPTSRVSRIVLFGGVGLSAGARSWALTNGVDVVLASRRGSYLGSLQAAGVTRVERVRAQLAAQGSQDAVALGRAIVEAKIRKQAVVLQRFGRRAHRDDVPAAVSQLQRSLRLLPETSSAQEIMGVEGAAAAAYFPAFGSLFPADLMFEHRSRQPPMDVANAALSFLYVVLLGECVSAVAAAGLDPAIGLLHSDDGNRPSLALDLLEEFRPLIVDQVVLEAARHRRLTPGHAHRETGRTGILLTRAGREEMLSGYERRMLRMTRGALPGFSGTWRCHLYRQAQRLAASISDPDVAWTGLSWR</sequence>
<comment type="subunit">
    <text evidence="9 10">Homodimer, forms a heterotetramer with a Cas2 homodimer.</text>
</comment>
<evidence type="ECO:0000256" key="10">
    <source>
        <dbReference type="HAMAP-Rule" id="MF_01470"/>
    </source>
</evidence>
<comment type="function">
    <text evidence="10">CRISPR (clustered regularly interspaced short palindromic repeat), is an adaptive immune system that provides protection against mobile genetic elements (viruses, transposable elements and conjugative plasmids). CRISPR clusters contain spacers, sequences complementary to antecedent mobile elements, and target invading nucleic acids. CRISPR clusters are transcribed and processed into CRISPR RNA (crRNA). Acts as a dsDNA endonuclease. Involved in the integration of spacer DNA into the CRISPR cassette.</text>
</comment>
<keyword evidence="7 10" id="KW-0238">DNA-binding</keyword>
<evidence type="ECO:0000256" key="4">
    <source>
        <dbReference type="ARBA" id="ARBA00022801"/>
    </source>
</evidence>
<comment type="cofactor">
    <cofactor evidence="10">
        <name>Mg(2+)</name>
        <dbReference type="ChEBI" id="CHEBI:18420"/>
    </cofactor>
    <cofactor evidence="10">
        <name>Mn(2+)</name>
        <dbReference type="ChEBI" id="CHEBI:29035"/>
    </cofactor>
</comment>
<dbReference type="InterPro" id="IPR002729">
    <property type="entry name" value="CRISPR-assoc_Cas1"/>
</dbReference>
<keyword evidence="13" id="KW-1185">Reference proteome</keyword>
<dbReference type="NCBIfam" id="TIGR00287">
    <property type="entry name" value="cas1"/>
    <property type="match status" value="1"/>
</dbReference>
<evidence type="ECO:0000313" key="13">
    <source>
        <dbReference type="Proteomes" id="UP001589613"/>
    </source>
</evidence>
<evidence type="ECO:0000256" key="3">
    <source>
        <dbReference type="ARBA" id="ARBA00022759"/>
    </source>
</evidence>